<keyword evidence="2" id="KW-1185">Reference proteome</keyword>
<protein>
    <recommendedName>
        <fullName evidence="3">DUF4861 domain-containing protein</fullName>
    </recommendedName>
</protein>
<dbReference type="OrthoDB" id="846806at2"/>
<name>K2QKZ9_9FLAO</name>
<evidence type="ECO:0000313" key="1">
    <source>
        <dbReference type="EMBL" id="EKF55357.1"/>
    </source>
</evidence>
<dbReference type="PATRIC" id="fig|555500.3.peg.1621"/>
<comment type="caution">
    <text evidence="1">The sequence shown here is derived from an EMBL/GenBank/DDBJ whole genome shotgun (WGS) entry which is preliminary data.</text>
</comment>
<organism evidence="1 2">
    <name type="scientific">Galbibacter marinus</name>
    <dbReference type="NCBI Taxonomy" id="555500"/>
    <lineage>
        <taxon>Bacteria</taxon>
        <taxon>Pseudomonadati</taxon>
        <taxon>Bacteroidota</taxon>
        <taxon>Flavobacteriia</taxon>
        <taxon>Flavobacteriales</taxon>
        <taxon>Flavobacteriaceae</taxon>
        <taxon>Galbibacter</taxon>
    </lineage>
</organism>
<gene>
    <name evidence="1" type="ORF">I215_07821</name>
</gene>
<sequence>MKTIQFLIPICCITLCLSCKEQEKKQPTSSENQVEQVAETPKSEGMSYAEISVKEGGKWVDRKYEGGGAFKNVNQLDVPKEHTDHSYYIRYEGPGWESDRVGYRLYLDWRNAIDIFGKKTHQKVLPKVGQDNFDSYHEMSDWGMDILKAGKSLGIGSIGRYHDGKVLHFENVDATSASVVNTDQQSTVHVNYTGWETAGDKIDLTSELTIQPTNRYTKHTIKASQAISGITTGIVKFDDIELIKKTSDNGKWAYIATYGEQTLVPDTLGMALFYNTESVDQVVAGPDDHLVVFKPTTQAVSFYFLGAWEKEKDGITSKQEFLSYIDGLLKELNSNNQLP</sequence>
<evidence type="ECO:0000313" key="2">
    <source>
        <dbReference type="Proteomes" id="UP000007364"/>
    </source>
</evidence>
<dbReference type="EMBL" id="AMSG01000008">
    <property type="protein sequence ID" value="EKF55357.1"/>
    <property type="molecule type" value="Genomic_DNA"/>
</dbReference>
<dbReference type="Pfam" id="PF16153">
    <property type="entry name" value="DUF4861"/>
    <property type="match status" value="1"/>
</dbReference>
<dbReference type="InterPro" id="IPR032342">
    <property type="entry name" value="DUF4861"/>
</dbReference>
<accession>K2QKZ9</accession>
<evidence type="ECO:0008006" key="3">
    <source>
        <dbReference type="Google" id="ProtNLM"/>
    </source>
</evidence>
<dbReference type="eggNOG" id="COG4225">
    <property type="taxonomic scope" value="Bacteria"/>
</dbReference>
<reference evidence="1 2" key="1">
    <citation type="journal article" date="2012" name="J. Bacteriol.">
        <title>Genome Sequence of Galbibacter marinum Type Strain ck-I2-15.</title>
        <authorList>
            <person name="Lai Q."/>
            <person name="Li C."/>
            <person name="Shao Z."/>
        </authorList>
    </citation>
    <scope>NUCLEOTIDE SEQUENCE [LARGE SCALE GENOMIC DNA]</scope>
    <source>
        <strain evidence="2">ck-I2-15</strain>
    </source>
</reference>
<dbReference type="AlphaFoldDB" id="K2QKZ9"/>
<dbReference type="STRING" id="555500.I215_07821"/>
<proteinExistence type="predicted"/>
<dbReference type="Proteomes" id="UP000007364">
    <property type="component" value="Unassembled WGS sequence"/>
</dbReference>
<dbReference type="RefSeq" id="WP_008991419.1">
    <property type="nucleotide sequence ID" value="NZ_AMSG01000008.1"/>
</dbReference>